<evidence type="ECO:0000256" key="4">
    <source>
        <dbReference type="ARBA" id="ARBA00022692"/>
    </source>
</evidence>
<name>A0AAV4RV47_CAEEX</name>
<dbReference type="GO" id="GO:0140300">
    <property type="term" value="P:serine import into mitochondrion"/>
    <property type="evidence" value="ECO:0007669"/>
    <property type="project" value="TreeGrafter"/>
</dbReference>
<protein>
    <submittedName>
        <fullName evidence="10">Sideroflexin-1</fullName>
    </submittedName>
</protein>
<keyword evidence="4 9" id="KW-0812">Transmembrane</keyword>
<evidence type="ECO:0000256" key="2">
    <source>
        <dbReference type="ARBA" id="ARBA00005974"/>
    </source>
</evidence>
<dbReference type="GO" id="GO:0005743">
    <property type="term" value="C:mitochondrial inner membrane"/>
    <property type="evidence" value="ECO:0007669"/>
    <property type="project" value="TreeGrafter"/>
</dbReference>
<comment type="similarity">
    <text evidence="2">Belongs to the sideroflexin family.</text>
</comment>
<dbReference type="EMBL" id="BPLR01008419">
    <property type="protein sequence ID" value="GIY24549.1"/>
    <property type="molecule type" value="Genomic_DNA"/>
</dbReference>
<evidence type="ECO:0000256" key="8">
    <source>
        <dbReference type="ARBA" id="ARBA00023136"/>
    </source>
</evidence>
<keyword evidence="5" id="KW-0029">Amino-acid transport</keyword>
<dbReference type="PANTHER" id="PTHR11153">
    <property type="entry name" value="SIDEROFLEXIN"/>
    <property type="match status" value="1"/>
</dbReference>
<dbReference type="Pfam" id="PF03820">
    <property type="entry name" value="SFXNs"/>
    <property type="match status" value="1"/>
</dbReference>
<evidence type="ECO:0000256" key="1">
    <source>
        <dbReference type="ARBA" id="ARBA00004225"/>
    </source>
</evidence>
<comment type="subcellular location">
    <subcellularLocation>
        <location evidence="1">Mitochondrion membrane</location>
        <topology evidence="1">Multi-pass membrane protein</topology>
    </subcellularLocation>
</comment>
<evidence type="ECO:0000256" key="9">
    <source>
        <dbReference type="SAM" id="Phobius"/>
    </source>
</evidence>
<feature type="transmembrane region" description="Helical" evidence="9">
    <location>
        <begin position="129"/>
        <end position="152"/>
    </location>
</feature>
<organism evidence="10 11">
    <name type="scientific">Caerostris extrusa</name>
    <name type="common">Bark spider</name>
    <name type="synonym">Caerostris bankana</name>
    <dbReference type="NCBI Taxonomy" id="172846"/>
    <lineage>
        <taxon>Eukaryota</taxon>
        <taxon>Metazoa</taxon>
        <taxon>Ecdysozoa</taxon>
        <taxon>Arthropoda</taxon>
        <taxon>Chelicerata</taxon>
        <taxon>Arachnida</taxon>
        <taxon>Araneae</taxon>
        <taxon>Araneomorphae</taxon>
        <taxon>Entelegynae</taxon>
        <taxon>Araneoidea</taxon>
        <taxon>Araneidae</taxon>
        <taxon>Caerostris</taxon>
    </lineage>
</organism>
<keyword evidence="11" id="KW-1185">Reference proteome</keyword>
<keyword evidence="3" id="KW-0813">Transport</keyword>
<proteinExistence type="inferred from homology"/>
<keyword evidence="8 9" id="KW-0472">Membrane</keyword>
<feature type="transmembrane region" description="Helical" evidence="9">
    <location>
        <begin position="172"/>
        <end position="192"/>
    </location>
</feature>
<evidence type="ECO:0000256" key="7">
    <source>
        <dbReference type="ARBA" id="ARBA00023128"/>
    </source>
</evidence>
<accession>A0AAV4RV47</accession>
<dbReference type="Proteomes" id="UP001054945">
    <property type="component" value="Unassembled WGS sequence"/>
</dbReference>
<gene>
    <name evidence="10" type="primary">SFXN1</name>
    <name evidence="10" type="ORF">CEXT_37431</name>
</gene>
<dbReference type="PANTHER" id="PTHR11153:SF8">
    <property type="entry name" value="SIDEROFLEXIN-1"/>
    <property type="match status" value="1"/>
</dbReference>
<evidence type="ECO:0000256" key="6">
    <source>
        <dbReference type="ARBA" id="ARBA00022989"/>
    </source>
</evidence>
<reference evidence="10 11" key="1">
    <citation type="submission" date="2021-06" db="EMBL/GenBank/DDBJ databases">
        <title>Caerostris extrusa draft genome.</title>
        <authorList>
            <person name="Kono N."/>
            <person name="Arakawa K."/>
        </authorList>
    </citation>
    <scope>NUCLEOTIDE SEQUENCE [LARGE SCALE GENOMIC DNA]</scope>
</reference>
<dbReference type="AlphaFoldDB" id="A0AAV4RV47"/>
<evidence type="ECO:0000256" key="5">
    <source>
        <dbReference type="ARBA" id="ARBA00022970"/>
    </source>
</evidence>
<evidence type="ECO:0000313" key="11">
    <source>
        <dbReference type="Proteomes" id="UP001054945"/>
    </source>
</evidence>
<dbReference type="InterPro" id="IPR004686">
    <property type="entry name" value="Mtc"/>
</dbReference>
<keyword evidence="6 9" id="KW-1133">Transmembrane helix</keyword>
<comment type="caution">
    <text evidence="10">The sequence shown here is derived from an EMBL/GenBank/DDBJ whole genome shotgun (WGS) entry which is preliminary data.</text>
</comment>
<feature type="transmembrane region" description="Helical" evidence="9">
    <location>
        <begin position="80"/>
        <end position="98"/>
    </location>
</feature>
<sequence>MTSCTYELQNFLNIEERTTPQVVFWQWINQSFNAVVNYTNRSGDSPIPVKQLGVSYALATSGALVTALGLNSLVKSAPPLIGRFVPFCAVAAANCVNIPMMRLKEIREGIPVVDKNGNRIGSSETAAKWAITQVVLSRIGMAMPGMLIPPFIMNYLDKKGVLMRYPWINAPLQVGLCGLFLIFATPLCCALFPQQSSISIQSLEPEIQEAVAKLKIEDKCLYYNKGL</sequence>
<evidence type="ECO:0000313" key="10">
    <source>
        <dbReference type="EMBL" id="GIY24549.1"/>
    </source>
</evidence>
<feature type="transmembrane region" description="Helical" evidence="9">
    <location>
        <begin position="54"/>
        <end position="74"/>
    </location>
</feature>
<keyword evidence="7" id="KW-0496">Mitochondrion</keyword>
<evidence type="ECO:0000256" key="3">
    <source>
        <dbReference type="ARBA" id="ARBA00022448"/>
    </source>
</evidence>
<dbReference type="GO" id="GO:0015075">
    <property type="term" value="F:monoatomic ion transmembrane transporter activity"/>
    <property type="evidence" value="ECO:0007669"/>
    <property type="project" value="InterPro"/>
</dbReference>